<name>A0A2N8PJC2_STRNR</name>
<gene>
    <name evidence="1" type="ORF">AOB60_10430</name>
</gene>
<dbReference type="AlphaFoldDB" id="A0A2N8PJC2"/>
<evidence type="ECO:0000313" key="1">
    <source>
        <dbReference type="EMBL" id="PNE41123.1"/>
    </source>
</evidence>
<dbReference type="Proteomes" id="UP000236047">
    <property type="component" value="Unassembled WGS sequence"/>
</dbReference>
<keyword evidence="2" id="KW-1185">Reference proteome</keyword>
<proteinExistence type="predicted"/>
<organism evidence="1 2">
    <name type="scientific">Streptomyces noursei</name>
    <name type="common">Streptomyces albulus</name>
    <dbReference type="NCBI Taxonomy" id="1971"/>
    <lineage>
        <taxon>Bacteria</taxon>
        <taxon>Bacillati</taxon>
        <taxon>Actinomycetota</taxon>
        <taxon>Actinomycetes</taxon>
        <taxon>Kitasatosporales</taxon>
        <taxon>Streptomycetaceae</taxon>
        <taxon>Streptomyces</taxon>
    </lineage>
</organism>
<evidence type="ECO:0000313" key="2">
    <source>
        <dbReference type="Proteomes" id="UP000236047"/>
    </source>
</evidence>
<protein>
    <submittedName>
        <fullName evidence="1">Uncharacterized protein</fullName>
    </submittedName>
</protein>
<accession>A0A2N8PJC2</accession>
<sequence>MLDLADIPLVYRDAKESASPTFTWNDLGDEVLIVVVGDDYSTVTLMREDTFYNLAISDSVDMREIQVSGDIAMWPEGQVLPRELGLEVLLRVPDVESLVREYRWEEQ</sequence>
<reference evidence="2" key="1">
    <citation type="submission" date="2015-09" db="EMBL/GenBank/DDBJ databases">
        <authorList>
            <person name="Graham D.E."/>
            <person name="Mahan K.M."/>
            <person name="Klingeman D.M."/>
            <person name="Fida T."/>
            <person name="Giannone R.J."/>
            <person name="Hettich R.L."/>
            <person name="Parry R.J."/>
            <person name="Spain J.C."/>
        </authorList>
    </citation>
    <scope>NUCLEOTIDE SEQUENCE [LARGE SCALE GENOMIC DNA]</scope>
    <source>
        <strain evidence="2">JCM 4701</strain>
    </source>
</reference>
<comment type="caution">
    <text evidence="1">The sequence shown here is derived from an EMBL/GenBank/DDBJ whole genome shotgun (WGS) entry which is preliminary data.</text>
</comment>
<dbReference type="RefSeq" id="WP_073448254.1">
    <property type="nucleotide sequence ID" value="NZ_LJSN01000002.1"/>
</dbReference>
<dbReference type="EMBL" id="LJSN01000002">
    <property type="protein sequence ID" value="PNE41123.1"/>
    <property type="molecule type" value="Genomic_DNA"/>
</dbReference>